<reference evidence="1 2" key="1">
    <citation type="submission" date="2019-05" db="EMBL/GenBank/DDBJ databases">
        <title>Another draft genome of Portunus trituberculatus and its Hox gene families provides insights of decapod evolution.</title>
        <authorList>
            <person name="Jeong J.-H."/>
            <person name="Song I."/>
            <person name="Kim S."/>
            <person name="Choi T."/>
            <person name="Kim D."/>
            <person name="Ryu S."/>
            <person name="Kim W."/>
        </authorList>
    </citation>
    <scope>NUCLEOTIDE SEQUENCE [LARGE SCALE GENOMIC DNA]</scope>
    <source>
        <tissue evidence="1">Muscle</tissue>
    </source>
</reference>
<name>A0A5B7GB79_PORTR</name>
<keyword evidence="2" id="KW-1185">Reference proteome</keyword>
<protein>
    <submittedName>
        <fullName evidence="1">Uncharacterized protein</fullName>
    </submittedName>
</protein>
<accession>A0A5B7GB79</accession>
<comment type="caution">
    <text evidence="1">The sequence shown here is derived from an EMBL/GenBank/DDBJ whole genome shotgun (WGS) entry which is preliminary data.</text>
</comment>
<sequence>MVLFCTVLHTSHSLATQLSRSSSSKAAILKVLPIVSGWSRLTSQPHAIGSHDIVIQGEASSHLSLVTLLQPKIWRGTEPSSSTPKPSACRLALCMLMRPTRRVIGQQGRATSCGNIAHDKFSGANLSPDYYIGVQCGTSQSLAPSRRPRSEETHIALLEGGGVSPPRFVYASLADLE</sequence>
<organism evidence="1 2">
    <name type="scientific">Portunus trituberculatus</name>
    <name type="common">Swimming crab</name>
    <name type="synonym">Neptunus trituberculatus</name>
    <dbReference type="NCBI Taxonomy" id="210409"/>
    <lineage>
        <taxon>Eukaryota</taxon>
        <taxon>Metazoa</taxon>
        <taxon>Ecdysozoa</taxon>
        <taxon>Arthropoda</taxon>
        <taxon>Crustacea</taxon>
        <taxon>Multicrustacea</taxon>
        <taxon>Malacostraca</taxon>
        <taxon>Eumalacostraca</taxon>
        <taxon>Eucarida</taxon>
        <taxon>Decapoda</taxon>
        <taxon>Pleocyemata</taxon>
        <taxon>Brachyura</taxon>
        <taxon>Eubrachyura</taxon>
        <taxon>Portunoidea</taxon>
        <taxon>Portunidae</taxon>
        <taxon>Portuninae</taxon>
        <taxon>Portunus</taxon>
    </lineage>
</organism>
<gene>
    <name evidence="1" type="ORF">E2C01_048540</name>
</gene>
<dbReference type="Proteomes" id="UP000324222">
    <property type="component" value="Unassembled WGS sequence"/>
</dbReference>
<dbReference type="AlphaFoldDB" id="A0A5B7GB79"/>
<evidence type="ECO:0000313" key="1">
    <source>
        <dbReference type="EMBL" id="MPC54617.1"/>
    </source>
</evidence>
<dbReference type="EMBL" id="VSRR010012496">
    <property type="protein sequence ID" value="MPC54617.1"/>
    <property type="molecule type" value="Genomic_DNA"/>
</dbReference>
<evidence type="ECO:0000313" key="2">
    <source>
        <dbReference type="Proteomes" id="UP000324222"/>
    </source>
</evidence>
<proteinExistence type="predicted"/>